<keyword evidence="6 7" id="KW-0456">Lyase</keyword>
<dbReference type="Proteomes" id="UP000230222">
    <property type="component" value="Unassembled WGS sequence"/>
</dbReference>
<proteinExistence type="inferred from homology"/>
<evidence type="ECO:0000313" key="8">
    <source>
        <dbReference type="Proteomes" id="UP000230222"/>
    </source>
</evidence>
<dbReference type="Gene3D" id="3.60.150.10">
    <property type="entry name" value="Chorismate synthase AroC"/>
    <property type="match status" value="1"/>
</dbReference>
<organism evidence="7 8">
    <name type="scientific">Candidatus Roizmanbacteria bacterium CG10_big_fil_rev_8_21_14_0_10_39_12</name>
    <dbReference type="NCBI Taxonomy" id="1974852"/>
    <lineage>
        <taxon>Bacteria</taxon>
        <taxon>Candidatus Roizmaniibacteriota</taxon>
    </lineage>
</organism>
<dbReference type="SUPFAM" id="SSF103263">
    <property type="entry name" value="Chorismate synthase, AroC"/>
    <property type="match status" value="1"/>
</dbReference>
<dbReference type="InterPro" id="IPR035904">
    <property type="entry name" value="Chorismate_synth_AroC_sf"/>
</dbReference>
<keyword evidence="4" id="KW-0028">Amino-acid biosynthesis</keyword>
<sequence>YKPLQTVDIETKKTADATIERSDICVVPRAGVVSEAILAYVLAGEIVDKL</sequence>
<keyword evidence="5" id="KW-0057">Aromatic amino acid biosynthesis</keyword>
<gene>
    <name evidence="7" type="ORF">COU87_02485</name>
</gene>
<evidence type="ECO:0000256" key="5">
    <source>
        <dbReference type="ARBA" id="ARBA00023141"/>
    </source>
</evidence>
<protein>
    <recommendedName>
        <fullName evidence="3">chorismate synthase</fullName>
        <ecNumber evidence="3">4.2.3.5</ecNumber>
    </recommendedName>
</protein>
<evidence type="ECO:0000256" key="4">
    <source>
        <dbReference type="ARBA" id="ARBA00022605"/>
    </source>
</evidence>
<dbReference type="Pfam" id="PF01264">
    <property type="entry name" value="Chorismate_synt"/>
    <property type="match status" value="1"/>
</dbReference>
<evidence type="ECO:0000256" key="1">
    <source>
        <dbReference type="ARBA" id="ARBA00005044"/>
    </source>
</evidence>
<evidence type="ECO:0000256" key="6">
    <source>
        <dbReference type="ARBA" id="ARBA00023239"/>
    </source>
</evidence>
<dbReference type="GO" id="GO:0009073">
    <property type="term" value="P:aromatic amino acid family biosynthetic process"/>
    <property type="evidence" value="ECO:0007669"/>
    <property type="project" value="UniProtKB-KW"/>
</dbReference>
<dbReference type="InterPro" id="IPR000453">
    <property type="entry name" value="Chorismate_synth"/>
</dbReference>
<evidence type="ECO:0000313" key="7">
    <source>
        <dbReference type="EMBL" id="PJE61837.1"/>
    </source>
</evidence>
<evidence type="ECO:0000256" key="3">
    <source>
        <dbReference type="ARBA" id="ARBA00013036"/>
    </source>
</evidence>
<dbReference type="GO" id="GO:0008652">
    <property type="term" value="P:amino acid biosynthetic process"/>
    <property type="evidence" value="ECO:0007669"/>
    <property type="project" value="UniProtKB-KW"/>
</dbReference>
<comment type="caution">
    <text evidence="7">The sequence shown here is derived from an EMBL/GenBank/DDBJ whole genome shotgun (WGS) entry which is preliminary data.</text>
</comment>
<dbReference type="EC" id="4.2.3.5" evidence="3"/>
<comment type="similarity">
    <text evidence="2">Belongs to the chorismate synthase family.</text>
</comment>
<dbReference type="GO" id="GO:0004107">
    <property type="term" value="F:chorismate synthase activity"/>
    <property type="evidence" value="ECO:0007669"/>
    <property type="project" value="UniProtKB-EC"/>
</dbReference>
<reference evidence="8" key="1">
    <citation type="submission" date="2017-09" db="EMBL/GenBank/DDBJ databases">
        <title>Depth-based differentiation of microbial function through sediment-hosted aquifers and enrichment of novel symbionts in the deep terrestrial subsurface.</title>
        <authorList>
            <person name="Probst A.J."/>
            <person name="Ladd B."/>
            <person name="Jarett J.K."/>
            <person name="Geller-Mcgrath D.E."/>
            <person name="Sieber C.M.K."/>
            <person name="Emerson J.B."/>
            <person name="Anantharaman K."/>
            <person name="Thomas B.C."/>
            <person name="Malmstrom R."/>
            <person name="Stieglmeier M."/>
            <person name="Klingl A."/>
            <person name="Woyke T."/>
            <person name="Ryan C.M."/>
            <person name="Banfield J.F."/>
        </authorList>
    </citation>
    <scope>NUCLEOTIDE SEQUENCE [LARGE SCALE GENOMIC DNA]</scope>
</reference>
<feature type="non-terminal residue" evidence="7">
    <location>
        <position position="1"/>
    </location>
</feature>
<name>A0A2M8KPK1_9BACT</name>
<evidence type="ECO:0000256" key="2">
    <source>
        <dbReference type="ARBA" id="ARBA00008014"/>
    </source>
</evidence>
<dbReference type="EMBL" id="PFEC01000045">
    <property type="protein sequence ID" value="PJE61837.1"/>
    <property type="molecule type" value="Genomic_DNA"/>
</dbReference>
<comment type="pathway">
    <text evidence="1">Metabolic intermediate biosynthesis; chorismate biosynthesis; chorismate from D-erythrose 4-phosphate and phosphoenolpyruvate: step 7/7.</text>
</comment>
<accession>A0A2M8KPK1</accession>
<dbReference type="AlphaFoldDB" id="A0A2M8KPK1"/>